<name>A0A9D2WSA1_9FIRM</name>
<dbReference type="InterPro" id="IPR051316">
    <property type="entry name" value="Zinc-reg_GTPase_activator"/>
</dbReference>
<keyword evidence="4" id="KW-1185">Reference proteome</keyword>
<dbReference type="PANTHER" id="PTHR13748">
    <property type="entry name" value="COBW-RELATED"/>
    <property type="match status" value="1"/>
</dbReference>
<dbReference type="EMBL" id="LSRS01000001">
    <property type="protein sequence ID" value="KAF1086702.1"/>
    <property type="molecule type" value="Genomic_DNA"/>
</dbReference>
<accession>A0A9D2WSA1</accession>
<dbReference type="SUPFAM" id="SSF52540">
    <property type="entry name" value="P-loop containing nucleoside triphosphate hydrolases"/>
    <property type="match status" value="1"/>
</dbReference>
<dbReference type="Pfam" id="PF07683">
    <property type="entry name" value="CobW_C"/>
    <property type="match status" value="1"/>
</dbReference>
<evidence type="ECO:0000259" key="2">
    <source>
        <dbReference type="Pfam" id="PF07683"/>
    </source>
</evidence>
<feature type="domain" description="CobW C-terminal" evidence="2">
    <location>
        <begin position="166"/>
        <end position="250"/>
    </location>
</feature>
<evidence type="ECO:0000313" key="4">
    <source>
        <dbReference type="Proteomes" id="UP000798488"/>
    </source>
</evidence>
<evidence type="ECO:0000313" key="3">
    <source>
        <dbReference type="EMBL" id="KAF1086702.1"/>
    </source>
</evidence>
<proteinExistence type="predicted"/>
<feature type="domain" description="CobW/HypB/UreG nucleotide-binding" evidence="1">
    <location>
        <begin position="3"/>
        <end position="127"/>
    </location>
</feature>
<dbReference type="SUPFAM" id="SSF90002">
    <property type="entry name" value="Hypothetical protein YjiA, C-terminal domain"/>
    <property type="match status" value="1"/>
</dbReference>
<dbReference type="PANTHER" id="PTHR13748:SF62">
    <property type="entry name" value="COBW DOMAIN-CONTAINING PROTEIN"/>
    <property type="match status" value="1"/>
</dbReference>
<dbReference type="Gene3D" id="3.40.50.300">
    <property type="entry name" value="P-loop containing nucleotide triphosphate hydrolases"/>
    <property type="match status" value="1"/>
</dbReference>
<dbReference type="InterPro" id="IPR027417">
    <property type="entry name" value="P-loop_NTPase"/>
</dbReference>
<dbReference type="GO" id="GO:0005737">
    <property type="term" value="C:cytoplasm"/>
    <property type="evidence" value="ECO:0007669"/>
    <property type="project" value="TreeGrafter"/>
</dbReference>
<dbReference type="InterPro" id="IPR011629">
    <property type="entry name" value="CobW-like_C"/>
</dbReference>
<organism evidence="3 4">
    <name type="scientific">Sporotomaculum syntrophicum</name>
    <dbReference type="NCBI Taxonomy" id="182264"/>
    <lineage>
        <taxon>Bacteria</taxon>
        <taxon>Bacillati</taxon>
        <taxon>Bacillota</taxon>
        <taxon>Clostridia</taxon>
        <taxon>Eubacteriales</taxon>
        <taxon>Desulfallaceae</taxon>
        <taxon>Sporotomaculum</taxon>
    </lineage>
</organism>
<comment type="caution">
    <text evidence="3">The sequence shown here is derived from an EMBL/GenBank/DDBJ whole genome shotgun (WGS) entry which is preliminary data.</text>
</comment>
<gene>
    <name evidence="3" type="ORF">SPSYN_00421</name>
</gene>
<dbReference type="Proteomes" id="UP000798488">
    <property type="component" value="Unassembled WGS sequence"/>
</dbReference>
<dbReference type="InterPro" id="IPR003495">
    <property type="entry name" value="CobW/HypB/UreG_nucleotide-bd"/>
</dbReference>
<protein>
    <submittedName>
        <fullName evidence="3">GTP-binding protein YjiA</fullName>
    </submittedName>
</protein>
<dbReference type="Pfam" id="PF02492">
    <property type="entry name" value="cobW"/>
    <property type="match status" value="1"/>
</dbReference>
<evidence type="ECO:0000259" key="1">
    <source>
        <dbReference type="Pfam" id="PF02492"/>
    </source>
</evidence>
<reference evidence="3" key="1">
    <citation type="submission" date="2016-02" db="EMBL/GenBank/DDBJ databases">
        <title>Draft Genome Sequence of Sporotomaculum syntrophicum Strain FB, a Syntrophic Benzoate Degrader.</title>
        <authorList>
            <person name="Nobu M.K."/>
            <person name="Narihiro T."/>
            <person name="Qiu Y.-L."/>
            <person name="Ohashi A."/>
            <person name="Liu W.-T."/>
            <person name="Yuji S."/>
        </authorList>
    </citation>
    <scope>NUCLEOTIDE SEQUENCE</scope>
    <source>
        <strain evidence="3">FB</strain>
    </source>
</reference>
<sequence>MPIKEIYGGCICCSLAQDFQTAIKELLLEYHPDQILIEPSGVASLADIIKACRSVAEHPQLESCINHVITIVDVGAFDACLESFGGFYLDQIINARTILLSHFNKINAGEAKQIIARIRSLNSNAFILKEDWLTYEGDKLLEIFEATGNWEVSMLEIPFSHTLNEFETFSISRPRNYSVPDLEQMLTALNNHEYGFIVRAKGILELNTGELIHFNFTPQYCNWEYLEEPKQVKVIAIGNDINQKKIAALFG</sequence>
<dbReference type="AlphaFoldDB" id="A0A9D2WSA1"/>